<evidence type="ECO:0000256" key="2">
    <source>
        <dbReference type="ARBA" id="ARBA00008814"/>
    </source>
</evidence>
<gene>
    <name evidence="8" type="ORF">ACFQMJ_33225</name>
</gene>
<organism evidence="8 9">
    <name type="scientific">Cohnella cellulosilytica</name>
    <dbReference type="NCBI Taxonomy" id="986710"/>
    <lineage>
        <taxon>Bacteria</taxon>
        <taxon>Bacillati</taxon>
        <taxon>Bacillota</taxon>
        <taxon>Bacilli</taxon>
        <taxon>Bacillales</taxon>
        <taxon>Paenibacillaceae</taxon>
        <taxon>Cohnella</taxon>
    </lineage>
</organism>
<name>A0ABW2FME0_9BACL</name>
<dbReference type="PANTHER" id="PTHR30532">
    <property type="entry name" value="IRON III DICITRATE-BINDING PERIPLASMIC PROTEIN"/>
    <property type="match status" value="1"/>
</dbReference>
<accession>A0ABW2FME0</accession>
<comment type="similarity">
    <text evidence="2">Belongs to the bacterial solute-binding protein 8 family.</text>
</comment>
<dbReference type="RefSeq" id="WP_378050499.1">
    <property type="nucleotide sequence ID" value="NZ_JBHMDN010000027.1"/>
</dbReference>
<dbReference type="PANTHER" id="PTHR30532:SF26">
    <property type="entry name" value="IRON(3+)-HYDROXAMATE-BINDING PROTEIN FHUD"/>
    <property type="match status" value="1"/>
</dbReference>
<evidence type="ECO:0000256" key="6">
    <source>
        <dbReference type="SAM" id="SignalP"/>
    </source>
</evidence>
<evidence type="ECO:0000313" key="9">
    <source>
        <dbReference type="Proteomes" id="UP001596378"/>
    </source>
</evidence>
<dbReference type="PROSITE" id="PS50983">
    <property type="entry name" value="FE_B12_PBP"/>
    <property type="match status" value="1"/>
</dbReference>
<proteinExistence type="inferred from homology"/>
<dbReference type="Pfam" id="PF01497">
    <property type="entry name" value="Peripla_BP_2"/>
    <property type="match status" value="1"/>
</dbReference>
<keyword evidence="3" id="KW-0813">Transport</keyword>
<evidence type="ECO:0000256" key="5">
    <source>
        <dbReference type="SAM" id="MobiDB-lite"/>
    </source>
</evidence>
<sequence>MRKKMIAIAALLLTVALIAACGRANETSPQHSATSAEESAPSSSAPAKSSPAAAEEQPAERTVATVNGDVTIPAEPQRIAATYYAGELAALGIRPAGTVTRLLGEASPNLAAYMEGSADIGNFPPSLEAIAALEPDLILATDFDGIEYADYAKIAPTIVLPWSNDDVWTKLRTIAGLLGKEAEAELFISGYESQAAAAREKIQGAIGADETVSIIRFFGSSIRVYGGRDIGHAFYNGLRLAPPPTIAAAMAQDPNFTSTENVTLEELPDYAGDRIFVVVTDEDGDKAYKEAQKLALWSALPAVANGFVYELPANKWFAYDPISVQATLQEAVDFLTAGKRE</sequence>
<reference evidence="9" key="1">
    <citation type="journal article" date="2019" name="Int. J. Syst. Evol. Microbiol.">
        <title>The Global Catalogue of Microorganisms (GCM) 10K type strain sequencing project: providing services to taxonomists for standard genome sequencing and annotation.</title>
        <authorList>
            <consortium name="The Broad Institute Genomics Platform"/>
            <consortium name="The Broad Institute Genome Sequencing Center for Infectious Disease"/>
            <person name="Wu L."/>
            <person name="Ma J."/>
        </authorList>
    </citation>
    <scope>NUCLEOTIDE SEQUENCE [LARGE SCALE GENOMIC DNA]</scope>
    <source>
        <strain evidence="9">KCTC 12907</strain>
    </source>
</reference>
<feature type="chain" id="PRO_5046753827" evidence="6">
    <location>
        <begin position="20"/>
        <end position="341"/>
    </location>
</feature>
<feature type="compositionally biased region" description="Low complexity" evidence="5">
    <location>
        <begin position="32"/>
        <end position="56"/>
    </location>
</feature>
<evidence type="ECO:0000256" key="3">
    <source>
        <dbReference type="ARBA" id="ARBA00022448"/>
    </source>
</evidence>
<dbReference type="EMBL" id="JBHTAI010000034">
    <property type="protein sequence ID" value="MFC7153414.1"/>
    <property type="molecule type" value="Genomic_DNA"/>
</dbReference>
<dbReference type="InterPro" id="IPR051313">
    <property type="entry name" value="Bact_iron-sidero_bind"/>
</dbReference>
<evidence type="ECO:0000313" key="8">
    <source>
        <dbReference type="EMBL" id="MFC7153414.1"/>
    </source>
</evidence>
<dbReference type="InterPro" id="IPR002491">
    <property type="entry name" value="ABC_transptr_periplasmic_BD"/>
</dbReference>
<evidence type="ECO:0000256" key="1">
    <source>
        <dbReference type="ARBA" id="ARBA00004196"/>
    </source>
</evidence>
<keyword evidence="4 6" id="KW-0732">Signal</keyword>
<feature type="signal peptide" evidence="6">
    <location>
        <begin position="1"/>
        <end position="19"/>
    </location>
</feature>
<dbReference type="SUPFAM" id="SSF53807">
    <property type="entry name" value="Helical backbone' metal receptor"/>
    <property type="match status" value="1"/>
</dbReference>
<evidence type="ECO:0000256" key="4">
    <source>
        <dbReference type="ARBA" id="ARBA00022729"/>
    </source>
</evidence>
<comment type="subcellular location">
    <subcellularLocation>
        <location evidence="1">Cell envelope</location>
    </subcellularLocation>
</comment>
<evidence type="ECO:0000259" key="7">
    <source>
        <dbReference type="PROSITE" id="PS50983"/>
    </source>
</evidence>
<dbReference type="Gene3D" id="3.40.50.1980">
    <property type="entry name" value="Nitrogenase molybdenum iron protein domain"/>
    <property type="match status" value="2"/>
</dbReference>
<keyword evidence="9" id="KW-1185">Reference proteome</keyword>
<dbReference type="Proteomes" id="UP001596378">
    <property type="component" value="Unassembled WGS sequence"/>
</dbReference>
<comment type="caution">
    <text evidence="8">The sequence shown here is derived from an EMBL/GenBank/DDBJ whole genome shotgun (WGS) entry which is preliminary data.</text>
</comment>
<feature type="region of interest" description="Disordered" evidence="5">
    <location>
        <begin position="27"/>
        <end position="66"/>
    </location>
</feature>
<protein>
    <submittedName>
        <fullName evidence="8">ABC transporter substrate-binding protein</fullName>
    </submittedName>
</protein>
<dbReference type="PROSITE" id="PS51257">
    <property type="entry name" value="PROKAR_LIPOPROTEIN"/>
    <property type="match status" value="1"/>
</dbReference>
<feature type="domain" description="Fe/B12 periplasmic-binding" evidence="7">
    <location>
        <begin position="78"/>
        <end position="339"/>
    </location>
</feature>